<dbReference type="InterPro" id="IPR050188">
    <property type="entry name" value="RluA_PseudoU_synthase"/>
</dbReference>
<protein>
    <recommendedName>
        <fullName evidence="2">RNA pseudouridylate synthase</fullName>
    </recommendedName>
    <alternativeName>
        <fullName evidence="3">RNA-uridine isomerase</fullName>
    </alternativeName>
</protein>
<dbReference type="Proteomes" id="UP000786183">
    <property type="component" value="Unassembled WGS sequence"/>
</dbReference>
<dbReference type="Pfam" id="PF00849">
    <property type="entry name" value="PseudoU_synth_2"/>
    <property type="match status" value="1"/>
</dbReference>
<evidence type="ECO:0000256" key="2">
    <source>
        <dbReference type="ARBA" id="ARBA00031870"/>
    </source>
</evidence>
<dbReference type="Gene3D" id="3.30.2350.10">
    <property type="entry name" value="Pseudouridine synthase"/>
    <property type="match status" value="1"/>
</dbReference>
<gene>
    <name evidence="5" type="ORF">AVCANL283_07775</name>
</gene>
<reference evidence="5 6" key="1">
    <citation type="submission" date="2020-07" db="EMBL/GenBank/DDBJ databases">
        <title>Transfer of Campylobacter canadensis to the novel genus Avispirillum gen. nov., that also includes two novel species recovered from migratory waterfowl: Avispirillum anseris sp. nov. and Avispirillum brantae sp. nov.</title>
        <authorList>
            <person name="Miller W.G."/>
            <person name="Chapman M.H."/>
            <person name="Yee E."/>
            <person name="Inglis G.D."/>
        </authorList>
    </citation>
    <scope>NUCLEOTIDE SEQUENCE [LARGE SCALE GENOMIC DNA]</scope>
    <source>
        <strain evidence="5 6">L283</strain>
    </source>
</reference>
<dbReference type="InterPro" id="IPR006145">
    <property type="entry name" value="PsdUridine_synth_RsuA/RluA"/>
</dbReference>
<dbReference type="RefSeq" id="WP_224378237.1">
    <property type="nucleotide sequence ID" value="NZ_JACGBG010000019.1"/>
</dbReference>
<comment type="caution">
    <text evidence="5">The sequence shown here is derived from an EMBL/GenBank/DDBJ whole genome shotgun (WGS) entry which is preliminary data.</text>
</comment>
<evidence type="ECO:0000256" key="3">
    <source>
        <dbReference type="ARBA" id="ARBA00033164"/>
    </source>
</evidence>
<feature type="domain" description="Pseudouridine synthase RsuA/RluA-like" evidence="4">
    <location>
        <begin position="75"/>
        <end position="219"/>
    </location>
</feature>
<accession>A0ABS7WT96</accession>
<dbReference type="CDD" id="cd02869">
    <property type="entry name" value="PseudoU_synth_RluA_like"/>
    <property type="match status" value="1"/>
</dbReference>
<sequence>MENLNLSLNEAQRFCDKNRVIKAVSNIQKNSINISEINTNDFVICKKNDVIDGEFFLLIYDCVSRGLDIVFENDDFAVINKQSGVLSHPNGRNCEYSLCDEIWKLWGKDSCVTHRLDAQTSGLLLIAKNKNSAKIIKKMFEDRLIYKEYIALVDGIITKDFCVSAKLKNDLNFKNKMIIANDGKSAKSEFHILKNYTNSTLLKCILYTGRQHQLRAHLNYVNHKILGDTIYGLDIKTICDILDKKLSKNEFFLLTKAKRLCLHSSMLKFTYNNKEYVFNDENINFLDEI</sequence>
<dbReference type="PANTHER" id="PTHR21600:SF87">
    <property type="entry name" value="RNA PSEUDOURIDYLATE SYNTHASE DOMAIN-CONTAINING PROTEIN 1"/>
    <property type="match status" value="1"/>
</dbReference>
<dbReference type="PANTHER" id="PTHR21600">
    <property type="entry name" value="MITOCHONDRIAL RNA PSEUDOURIDINE SYNTHASE"/>
    <property type="match status" value="1"/>
</dbReference>
<evidence type="ECO:0000256" key="1">
    <source>
        <dbReference type="ARBA" id="ARBA00010876"/>
    </source>
</evidence>
<evidence type="ECO:0000259" key="4">
    <source>
        <dbReference type="Pfam" id="PF00849"/>
    </source>
</evidence>
<dbReference type="SUPFAM" id="SSF55120">
    <property type="entry name" value="Pseudouridine synthase"/>
    <property type="match status" value="1"/>
</dbReference>
<name>A0ABS7WT96_9BACT</name>
<dbReference type="EMBL" id="JACGBB010000022">
    <property type="protein sequence ID" value="MBZ7987989.1"/>
    <property type="molecule type" value="Genomic_DNA"/>
</dbReference>
<evidence type="ECO:0000313" key="6">
    <source>
        <dbReference type="Proteomes" id="UP000786183"/>
    </source>
</evidence>
<evidence type="ECO:0000313" key="5">
    <source>
        <dbReference type="EMBL" id="MBZ7987989.1"/>
    </source>
</evidence>
<keyword evidence="6" id="KW-1185">Reference proteome</keyword>
<organism evidence="5 6">
    <name type="scientific">Campylobacter canadensis</name>
    <dbReference type="NCBI Taxonomy" id="449520"/>
    <lineage>
        <taxon>Bacteria</taxon>
        <taxon>Pseudomonadati</taxon>
        <taxon>Campylobacterota</taxon>
        <taxon>Epsilonproteobacteria</taxon>
        <taxon>Campylobacterales</taxon>
        <taxon>Campylobacteraceae</taxon>
        <taxon>Campylobacter</taxon>
    </lineage>
</organism>
<dbReference type="InterPro" id="IPR020103">
    <property type="entry name" value="PsdUridine_synth_cat_dom_sf"/>
</dbReference>
<proteinExistence type="inferred from homology"/>
<comment type="similarity">
    <text evidence="1">Belongs to the pseudouridine synthase RluA family.</text>
</comment>